<dbReference type="GO" id="GO:0061709">
    <property type="term" value="P:reticulophagy"/>
    <property type="evidence" value="ECO:0007669"/>
    <property type="project" value="TreeGrafter"/>
</dbReference>
<dbReference type="PANTHER" id="PTHR15949">
    <property type="entry name" value="TESTIS-EXPRESSED PROTEIN 264"/>
    <property type="match status" value="1"/>
</dbReference>
<keyword evidence="4" id="KW-1185">Reference proteome</keyword>
<dbReference type="OrthoDB" id="2140079at2759"/>
<feature type="region of interest" description="Disordered" evidence="1">
    <location>
        <begin position="207"/>
        <end position="312"/>
    </location>
</feature>
<organism evidence="3 4">
    <name type="scientific">Candidula unifasciata</name>
    <dbReference type="NCBI Taxonomy" id="100452"/>
    <lineage>
        <taxon>Eukaryota</taxon>
        <taxon>Metazoa</taxon>
        <taxon>Spiralia</taxon>
        <taxon>Lophotrochozoa</taxon>
        <taxon>Mollusca</taxon>
        <taxon>Gastropoda</taxon>
        <taxon>Heterobranchia</taxon>
        <taxon>Euthyneura</taxon>
        <taxon>Panpulmonata</taxon>
        <taxon>Eupulmonata</taxon>
        <taxon>Stylommatophora</taxon>
        <taxon>Helicina</taxon>
        <taxon>Helicoidea</taxon>
        <taxon>Geomitridae</taxon>
        <taxon>Candidula</taxon>
    </lineage>
</organism>
<keyword evidence="2" id="KW-1133">Transmembrane helix</keyword>
<dbReference type="SUPFAM" id="SSF55136">
    <property type="entry name" value="Probable bacterial effector-binding domain"/>
    <property type="match status" value="1"/>
</dbReference>
<dbReference type="EMBL" id="CAJHNH020001536">
    <property type="protein sequence ID" value="CAG5123483.1"/>
    <property type="molecule type" value="Genomic_DNA"/>
</dbReference>
<evidence type="ECO:0008006" key="5">
    <source>
        <dbReference type="Google" id="ProtNLM"/>
    </source>
</evidence>
<dbReference type="GO" id="GO:0000421">
    <property type="term" value="C:autophagosome membrane"/>
    <property type="evidence" value="ECO:0007669"/>
    <property type="project" value="TreeGrafter"/>
</dbReference>
<dbReference type="InterPro" id="IPR011256">
    <property type="entry name" value="Reg_factor_effector_dom_sf"/>
</dbReference>
<evidence type="ECO:0000313" key="3">
    <source>
        <dbReference type="EMBL" id="CAG5123483.1"/>
    </source>
</evidence>
<evidence type="ECO:0000313" key="4">
    <source>
        <dbReference type="Proteomes" id="UP000678393"/>
    </source>
</evidence>
<dbReference type="Proteomes" id="UP000678393">
    <property type="component" value="Unassembled WGS sequence"/>
</dbReference>
<dbReference type="PANTHER" id="PTHR15949:SF3">
    <property type="entry name" value="TESTIS-EXPRESSED PROTEIN 264"/>
    <property type="match status" value="1"/>
</dbReference>
<comment type="caution">
    <text evidence="3">The sequence shown here is derived from an EMBL/GenBank/DDBJ whole genome shotgun (WGS) entry which is preliminary data.</text>
</comment>
<proteinExistence type="predicted"/>
<reference evidence="3" key="1">
    <citation type="submission" date="2021-04" db="EMBL/GenBank/DDBJ databases">
        <authorList>
            <consortium name="Molecular Ecology Group"/>
        </authorList>
    </citation>
    <scope>NUCLEOTIDE SEQUENCE</scope>
</reference>
<accession>A0A8S3Z1V9</accession>
<dbReference type="GO" id="GO:0005657">
    <property type="term" value="C:replication fork"/>
    <property type="evidence" value="ECO:0007669"/>
    <property type="project" value="TreeGrafter"/>
</dbReference>
<protein>
    <recommendedName>
        <fullName evidence="5">Testis-expressed sequence 264 protein</fullName>
    </recommendedName>
</protein>
<sequence length="312" mass="34234">MFEGIGTSALLIYVSLLVIVLIALTLIILLIHSGLFRPVDDVGTGKPPIGQATIAYKFQKGSYSSAGQIFTEAALIAPDNKALGIYYDDPDKVDSNETRYLVGSVLSEGPTAPNEELVKKFIDQDYKILHLPEVTYAVQTKFPHITTLSILIAVHKAYPRLKDYIEEHKLCAHPFIEIYDGKTIHFVAPLSKQDEFYVPECEQPKCGDQDLSDGDGTVLDTSASALGESQESQNVSHTTDDSLSQDMPEPEPEEELQDKSAPIDVDYAEDVEDSNGNNNLVEGNGEERANDDEQASDDSSSSFEVLRTETAE</sequence>
<keyword evidence="2" id="KW-0812">Transmembrane</keyword>
<dbReference type="GO" id="GO:0106300">
    <property type="term" value="P:protein-DNA covalent cross-linking repair"/>
    <property type="evidence" value="ECO:0007669"/>
    <property type="project" value="TreeGrafter"/>
</dbReference>
<dbReference type="AlphaFoldDB" id="A0A8S3Z1V9"/>
<dbReference type="Gene3D" id="3.20.80.10">
    <property type="entry name" value="Regulatory factor, effector binding domain"/>
    <property type="match status" value="1"/>
</dbReference>
<dbReference type="GO" id="GO:0005634">
    <property type="term" value="C:nucleus"/>
    <property type="evidence" value="ECO:0007669"/>
    <property type="project" value="TreeGrafter"/>
</dbReference>
<gene>
    <name evidence="3" type="ORF">CUNI_LOCUS9041</name>
</gene>
<evidence type="ECO:0000256" key="2">
    <source>
        <dbReference type="SAM" id="Phobius"/>
    </source>
</evidence>
<dbReference type="GO" id="GO:0005789">
    <property type="term" value="C:endoplasmic reticulum membrane"/>
    <property type="evidence" value="ECO:0007669"/>
    <property type="project" value="TreeGrafter"/>
</dbReference>
<name>A0A8S3Z1V9_9EUPU</name>
<feature type="transmembrane region" description="Helical" evidence="2">
    <location>
        <begin position="12"/>
        <end position="31"/>
    </location>
</feature>
<keyword evidence="2" id="KW-0472">Membrane</keyword>
<feature type="compositionally biased region" description="Polar residues" evidence="1">
    <location>
        <begin position="219"/>
        <end position="245"/>
    </location>
</feature>
<evidence type="ECO:0000256" key="1">
    <source>
        <dbReference type="SAM" id="MobiDB-lite"/>
    </source>
</evidence>